<proteinExistence type="predicted"/>
<dbReference type="AlphaFoldDB" id="A0A7M3SAM2"/>
<dbReference type="Proteomes" id="UP000515703">
    <property type="component" value="Chromosome"/>
</dbReference>
<evidence type="ECO:0000313" key="1">
    <source>
        <dbReference type="EMBL" id="BCK01640.1"/>
    </source>
</evidence>
<dbReference type="EMBL" id="AP023368">
    <property type="protein sequence ID" value="BCK01640.1"/>
    <property type="molecule type" value="Genomic_DNA"/>
</dbReference>
<organism evidence="1 2">
    <name type="scientific">Anaerocolumna chitinilytica</name>
    <dbReference type="NCBI Taxonomy" id="1727145"/>
    <lineage>
        <taxon>Bacteria</taxon>
        <taxon>Bacillati</taxon>
        <taxon>Bacillota</taxon>
        <taxon>Clostridia</taxon>
        <taxon>Lachnospirales</taxon>
        <taxon>Lachnospiraceae</taxon>
        <taxon>Anaerocolumna</taxon>
    </lineage>
</organism>
<dbReference type="RefSeq" id="WP_185257183.1">
    <property type="nucleotide sequence ID" value="NZ_AP023368.1"/>
</dbReference>
<protein>
    <submittedName>
        <fullName evidence="1">Uncharacterized protein</fullName>
    </submittedName>
</protein>
<sequence length="76" mass="8667">MGGNFKIRVVENIGAESESTFGVPGTILYVVNGTLRDFEGYIWESNFQNLDEIHKFFNHSAIDDCFATKFELVEEE</sequence>
<accession>A0A7M3SAM2</accession>
<dbReference type="KEGG" id="acht:bsdcttw_46800"/>
<reference evidence="1 2" key="2">
    <citation type="submission" date="2020-08" db="EMBL/GenBank/DDBJ databases">
        <authorList>
            <person name="Ueki A."/>
            <person name="Tonouchi A."/>
        </authorList>
    </citation>
    <scope>NUCLEOTIDE SEQUENCE [LARGE SCALE GENOMIC DNA]</scope>
    <source>
        <strain evidence="1 2">CTTW</strain>
    </source>
</reference>
<name>A0A7M3SAM2_9FIRM</name>
<gene>
    <name evidence="1" type="ORF">bsdcttw_46800</name>
</gene>
<evidence type="ECO:0000313" key="2">
    <source>
        <dbReference type="Proteomes" id="UP000515703"/>
    </source>
</evidence>
<keyword evidence="2" id="KW-1185">Reference proteome</keyword>
<reference evidence="1 2" key="1">
    <citation type="submission" date="2020-08" db="EMBL/GenBank/DDBJ databases">
        <title>Draft genome sequencing of an Anaerocolumna strain isolated from anoxic soil subjected to BSD treatment.</title>
        <authorList>
            <person name="Uek A."/>
            <person name="Tonouchi A."/>
        </authorList>
    </citation>
    <scope>NUCLEOTIDE SEQUENCE [LARGE SCALE GENOMIC DNA]</scope>
    <source>
        <strain evidence="1 2">CTTW</strain>
    </source>
</reference>